<dbReference type="AlphaFoldDB" id="A0A0D2LL11"/>
<dbReference type="Proteomes" id="UP000054270">
    <property type="component" value="Unassembled WGS sequence"/>
</dbReference>
<feature type="region of interest" description="Disordered" evidence="1">
    <location>
        <begin position="113"/>
        <end position="164"/>
    </location>
</feature>
<gene>
    <name evidence="2" type="ORF">HYPSUDRAFT_712280</name>
</gene>
<feature type="compositionally biased region" description="Low complexity" evidence="1">
    <location>
        <begin position="449"/>
        <end position="459"/>
    </location>
</feature>
<evidence type="ECO:0000256" key="1">
    <source>
        <dbReference type="SAM" id="MobiDB-lite"/>
    </source>
</evidence>
<evidence type="ECO:0000313" key="3">
    <source>
        <dbReference type="Proteomes" id="UP000054270"/>
    </source>
</evidence>
<dbReference type="OrthoDB" id="2687738at2759"/>
<feature type="compositionally biased region" description="Polar residues" evidence="1">
    <location>
        <begin position="314"/>
        <end position="336"/>
    </location>
</feature>
<feature type="compositionally biased region" description="Basic and acidic residues" evidence="1">
    <location>
        <begin position="801"/>
        <end position="817"/>
    </location>
</feature>
<feature type="compositionally biased region" description="Polar residues" evidence="1">
    <location>
        <begin position="606"/>
        <end position="628"/>
    </location>
</feature>
<dbReference type="STRING" id="945553.A0A0D2LL11"/>
<feature type="compositionally biased region" description="Polar residues" evidence="1">
    <location>
        <begin position="661"/>
        <end position="681"/>
    </location>
</feature>
<keyword evidence="3" id="KW-1185">Reference proteome</keyword>
<dbReference type="OMA" id="SANQMTH"/>
<feature type="region of interest" description="Disordered" evidence="1">
    <location>
        <begin position="790"/>
        <end position="817"/>
    </location>
</feature>
<feature type="compositionally biased region" description="Polar residues" evidence="1">
    <location>
        <begin position="424"/>
        <end position="434"/>
    </location>
</feature>
<feature type="compositionally biased region" description="Polar residues" evidence="1">
    <location>
        <begin position="743"/>
        <end position="752"/>
    </location>
</feature>
<sequence length="888" mass="95028">MTSFTAATACNGLRSWEGHWMACVGRGMSMGRESQDLKAGGAREARWRRIWDVRARIFLANRTKQGLGWACRASTLFLLSVLVRCCTSLWAVCGVFLISMPILGGLFSRKNKSASSSRGDDRSDSLHSTVVSDYDPGLSPTSTSSYVTPDRAVPSHPNASNLLHPDSARQNYAYRPPLIASPTPSTSSTGGSRLRLPFGRKKSATAQPNPSSIDPPRKSFQTPPRPQQDRSSTDTDGAELRRLRPPPSRSAIFAAYGDPNSALSTRSLPNDASPFSLSEPLPPPPPPKKTLFGWGKNHANPSPTPSPTRLDGASLSNGYQDSAGSPTSQDSSSFNLRSFRHVRPPSPTGSNASLALPVPRPRPRGESVNSDSAQRISVAAFREAQARRSQAGSPSPSFRSTSPAPGLPNQSRAMTPDGAGRNSPRPSRSASHMPSQQQQRRRSSMAIQSTSDSDPSASSSEEDSEDETAQLGNRTHRALNTPGVPGRTKAKSEVGHGRHAPVVSSKSSDFPLPPRGPSSHVGHSYSPAPDASRVDENRKVPQSPSRPQSTLSVYSTNLRPRASVSTSAITPSSAAKRASIVAATNSRIGITSGADSKTSLVAPQNQNALRTPQLNPQPSKSSINTQTRAPPPRHSTSDSDSDSEDDAPLAKLVGPRRPGSAMSSYSNLHARSTGNVTTRSATHMPPKPLIDINELTGPKRSQTSPQEKSTAGFTGGHTLLAQKVQTHAHAPSPLVESPVSMHHSPTQWQSNVPREHQPLTTNVAPVKFATPMASPVQEKGQFLSNKELDAALQKGSSSSDTSERAPVRQDSTPDARRDALTERLSRAVKNTLLSSPQDAAAHETASTAERVSFLSHQRCQQRFSCWLTAYSLRNAIPKSQVQPRPQPA</sequence>
<feature type="compositionally biased region" description="Polar residues" evidence="1">
    <location>
        <begin position="540"/>
        <end position="573"/>
    </location>
</feature>
<accession>A0A0D2LL11</accession>
<feature type="compositionally biased region" description="Polar residues" evidence="1">
    <location>
        <begin position="261"/>
        <end position="270"/>
    </location>
</feature>
<protein>
    <submittedName>
        <fullName evidence="2">Uncharacterized protein</fullName>
    </submittedName>
</protein>
<feature type="compositionally biased region" description="Polar residues" evidence="1">
    <location>
        <begin position="699"/>
        <end position="712"/>
    </location>
</feature>
<reference evidence="3" key="1">
    <citation type="submission" date="2014-04" db="EMBL/GenBank/DDBJ databases">
        <title>Evolutionary Origins and Diversification of the Mycorrhizal Mutualists.</title>
        <authorList>
            <consortium name="DOE Joint Genome Institute"/>
            <consortium name="Mycorrhizal Genomics Consortium"/>
            <person name="Kohler A."/>
            <person name="Kuo A."/>
            <person name="Nagy L.G."/>
            <person name="Floudas D."/>
            <person name="Copeland A."/>
            <person name="Barry K.W."/>
            <person name="Cichocki N."/>
            <person name="Veneault-Fourrey C."/>
            <person name="LaButti K."/>
            <person name="Lindquist E.A."/>
            <person name="Lipzen A."/>
            <person name="Lundell T."/>
            <person name="Morin E."/>
            <person name="Murat C."/>
            <person name="Riley R."/>
            <person name="Ohm R."/>
            <person name="Sun H."/>
            <person name="Tunlid A."/>
            <person name="Henrissat B."/>
            <person name="Grigoriev I.V."/>
            <person name="Hibbett D.S."/>
            <person name="Martin F."/>
        </authorList>
    </citation>
    <scope>NUCLEOTIDE SEQUENCE [LARGE SCALE GENOMIC DNA]</scope>
    <source>
        <strain evidence="3">FD-334 SS-4</strain>
    </source>
</reference>
<dbReference type="EMBL" id="KN817521">
    <property type="protein sequence ID" value="KJA28537.1"/>
    <property type="molecule type" value="Genomic_DNA"/>
</dbReference>
<feature type="region of interest" description="Disordered" evidence="1">
    <location>
        <begin position="606"/>
        <end position="713"/>
    </location>
</feature>
<proteinExistence type="predicted"/>
<feature type="compositionally biased region" description="Basic and acidic residues" evidence="1">
    <location>
        <begin position="227"/>
        <end position="242"/>
    </location>
</feature>
<feature type="region of interest" description="Disordered" evidence="1">
    <location>
        <begin position="725"/>
        <end position="752"/>
    </location>
</feature>
<feature type="region of interest" description="Disordered" evidence="1">
    <location>
        <begin position="176"/>
        <end position="577"/>
    </location>
</feature>
<feature type="compositionally biased region" description="Low complexity" evidence="1">
    <location>
        <begin position="181"/>
        <end position="192"/>
    </location>
</feature>
<evidence type="ECO:0000313" key="2">
    <source>
        <dbReference type="EMBL" id="KJA28537.1"/>
    </source>
</evidence>
<feature type="compositionally biased region" description="Polar residues" evidence="1">
    <location>
        <begin position="387"/>
        <end position="413"/>
    </location>
</feature>
<name>A0A0D2LL11_HYPSF</name>
<organism evidence="2 3">
    <name type="scientific">Hypholoma sublateritium (strain FD-334 SS-4)</name>
    <dbReference type="NCBI Taxonomy" id="945553"/>
    <lineage>
        <taxon>Eukaryota</taxon>
        <taxon>Fungi</taxon>
        <taxon>Dikarya</taxon>
        <taxon>Basidiomycota</taxon>
        <taxon>Agaricomycotina</taxon>
        <taxon>Agaricomycetes</taxon>
        <taxon>Agaricomycetidae</taxon>
        <taxon>Agaricales</taxon>
        <taxon>Agaricineae</taxon>
        <taxon>Strophariaceae</taxon>
        <taxon>Hypholoma</taxon>
    </lineage>
</organism>